<accession>A0A0L0D931</accession>
<dbReference type="InterPro" id="IPR050961">
    <property type="entry name" value="BolA/IbaG_stress_morph_reg"/>
</dbReference>
<dbReference type="InterPro" id="IPR002634">
    <property type="entry name" value="BolA"/>
</dbReference>
<dbReference type="PANTHER" id="PTHR46229">
    <property type="entry name" value="BOLA TRANSCRIPTION REGULATOR"/>
    <property type="match status" value="1"/>
</dbReference>
<dbReference type="STRING" id="461836.A0A0L0D931"/>
<name>A0A0L0D931_THETB</name>
<dbReference type="eggNOG" id="KOG2313">
    <property type="taxonomic scope" value="Eukaryota"/>
</dbReference>
<evidence type="ECO:0000256" key="3">
    <source>
        <dbReference type="SAM" id="MobiDB-lite"/>
    </source>
</evidence>
<dbReference type="Pfam" id="PF01722">
    <property type="entry name" value="BolA"/>
    <property type="match status" value="1"/>
</dbReference>
<proteinExistence type="inferred from homology"/>
<protein>
    <submittedName>
        <fullName evidence="4">BolA protein</fullName>
    </submittedName>
</protein>
<gene>
    <name evidence="4" type="ORF">AMSG_04037</name>
</gene>
<dbReference type="GeneID" id="25563601"/>
<dbReference type="FunFam" id="3.30.300.90:FF:000001">
    <property type="entry name" value="Transcriptional regulator BolA"/>
    <property type="match status" value="1"/>
</dbReference>
<dbReference type="SUPFAM" id="SSF82657">
    <property type="entry name" value="BolA-like"/>
    <property type="match status" value="1"/>
</dbReference>
<evidence type="ECO:0000256" key="2">
    <source>
        <dbReference type="RuleBase" id="RU003860"/>
    </source>
</evidence>
<dbReference type="PIRSF" id="PIRSF003113">
    <property type="entry name" value="BolA"/>
    <property type="match status" value="1"/>
</dbReference>
<evidence type="ECO:0000313" key="5">
    <source>
        <dbReference type="Proteomes" id="UP000054408"/>
    </source>
</evidence>
<organism evidence="4 5">
    <name type="scientific">Thecamonas trahens ATCC 50062</name>
    <dbReference type="NCBI Taxonomy" id="461836"/>
    <lineage>
        <taxon>Eukaryota</taxon>
        <taxon>Apusozoa</taxon>
        <taxon>Apusomonadida</taxon>
        <taxon>Apusomonadidae</taxon>
        <taxon>Thecamonas</taxon>
    </lineage>
</organism>
<comment type="similarity">
    <text evidence="1 2">Belongs to the BolA/IbaG family.</text>
</comment>
<dbReference type="AlphaFoldDB" id="A0A0L0D931"/>
<dbReference type="GO" id="GO:0005739">
    <property type="term" value="C:mitochondrion"/>
    <property type="evidence" value="ECO:0007669"/>
    <property type="project" value="TreeGrafter"/>
</dbReference>
<reference evidence="4 5" key="1">
    <citation type="submission" date="2010-05" db="EMBL/GenBank/DDBJ databases">
        <title>The Genome Sequence of Thecamonas trahens ATCC 50062.</title>
        <authorList>
            <consortium name="The Broad Institute Genome Sequencing Platform"/>
            <person name="Russ C."/>
            <person name="Cuomo C."/>
            <person name="Shea T."/>
            <person name="Young S.K."/>
            <person name="Zeng Q."/>
            <person name="Koehrsen M."/>
            <person name="Haas B."/>
            <person name="Borodovsky M."/>
            <person name="Guigo R."/>
            <person name="Alvarado L."/>
            <person name="Berlin A."/>
            <person name="Bochicchio J."/>
            <person name="Borenstein D."/>
            <person name="Chapman S."/>
            <person name="Chen Z."/>
            <person name="Freedman E."/>
            <person name="Gellesch M."/>
            <person name="Goldberg J."/>
            <person name="Griggs A."/>
            <person name="Gujja S."/>
            <person name="Heilman E."/>
            <person name="Heiman D."/>
            <person name="Hepburn T."/>
            <person name="Howarth C."/>
            <person name="Jen D."/>
            <person name="Larson L."/>
            <person name="Mehta T."/>
            <person name="Park D."/>
            <person name="Pearson M."/>
            <person name="Roberts A."/>
            <person name="Saif S."/>
            <person name="Shenoy N."/>
            <person name="Sisk P."/>
            <person name="Stolte C."/>
            <person name="Sykes S."/>
            <person name="Thomson T."/>
            <person name="Walk T."/>
            <person name="White J."/>
            <person name="Yandava C."/>
            <person name="Burger G."/>
            <person name="Gray M.W."/>
            <person name="Holland P.W.H."/>
            <person name="King N."/>
            <person name="Lang F.B.F."/>
            <person name="Roger A.J."/>
            <person name="Ruiz-Trillo I."/>
            <person name="Lander E."/>
            <person name="Nusbaum C."/>
        </authorList>
    </citation>
    <scope>NUCLEOTIDE SEQUENCE [LARGE SCALE GENOMIC DNA]</scope>
    <source>
        <strain evidence="4 5">ATCC 50062</strain>
    </source>
</reference>
<dbReference type="InterPro" id="IPR036065">
    <property type="entry name" value="BolA-like_sf"/>
</dbReference>
<evidence type="ECO:0000313" key="4">
    <source>
        <dbReference type="EMBL" id="KNC47808.1"/>
    </source>
</evidence>
<dbReference type="Gene3D" id="3.30.300.90">
    <property type="entry name" value="BolA-like"/>
    <property type="match status" value="1"/>
</dbReference>
<dbReference type="PANTHER" id="PTHR46229:SF2">
    <property type="entry name" value="BOLA-LIKE PROTEIN 1"/>
    <property type="match status" value="1"/>
</dbReference>
<dbReference type="OMA" id="CLGGFGK"/>
<feature type="region of interest" description="Disordered" evidence="3">
    <location>
        <begin position="91"/>
        <end position="110"/>
    </location>
</feature>
<evidence type="ECO:0000256" key="1">
    <source>
        <dbReference type="ARBA" id="ARBA00005578"/>
    </source>
</evidence>
<dbReference type="OrthoDB" id="4983at2759"/>
<keyword evidence="5" id="KW-1185">Reference proteome</keyword>
<dbReference type="GO" id="GO:1990229">
    <property type="term" value="C:iron-sulfur cluster assembly complex"/>
    <property type="evidence" value="ECO:0007669"/>
    <property type="project" value="UniProtKB-ARBA"/>
</dbReference>
<dbReference type="RefSeq" id="XP_013759286.1">
    <property type="nucleotide sequence ID" value="XM_013903832.1"/>
</dbReference>
<dbReference type="Proteomes" id="UP000054408">
    <property type="component" value="Unassembled WGS sequence"/>
</dbReference>
<sequence length="110" mass="11680">MAVAPIQAAITAKLTRVLSPVFLDVVNESYKHSVPADAETHFKVTVVSDAFDGLALIERHRKVYDVLGDELKASVHALSIKAKTPAQWEAAGKSISHSTPNCLGGSKADA</sequence>
<dbReference type="EMBL" id="GL349448">
    <property type="protein sequence ID" value="KNC47808.1"/>
    <property type="molecule type" value="Genomic_DNA"/>
</dbReference>